<accession>A0ABX8UY42</accession>
<reference evidence="5 6" key="1">
    <citation type="submission" date="2021-07" db="EMBL/GenBank/DDBJ databases">
        <title>Paraburkholderia edwinii protects Aspergillus sp. from phenazines by acting as a toxin sponge.</title>
        <authorList>
            <person name="Dahlstrom K.M."/>
            <person name="Newman D.K."/>
        </authorList>
    </citation>
    <scope>NUCLEOTIDE SEQUENCE [LARGE SCALE GENOMIC DNA]</scope>
    <source>
        <strain evidence="5 6">Pe01</strain>
    </source>
</reference>
<dbReference type="Pfam" id="PF00171">
    <property type="entry name" value="Aldedh"/>
    <property type="match status" value="1"/>
</dbReference>
<feature type="domain" description="Aldehyde dehydrogenase" evidence="4">
    <location>
        <begin position="34"/>
        <end position="494"/>
    </location>
</feature>
<dbReference type="PANTHER" id="PTHR11699">
    <property type="entry name" value="ALDEHYDE DEHYDROGENASE-RELATED"/>
    <property type="match status" value="1"/>
</dbReference>
<sequence length="501" mass="53427">MQSASQAAQNDLSSRVPSSLPKASGLYWGGQWHTPTGAATLACMNPSTGKPLRDVLCGGTEEVSAAVAAARAARDTWARTPPLERARCLREAASRVLGHAQELALIDAANCGNPVNAMMFDAQVGAKLLEYFAGLVLEIKGETIPTSNGSLNYTVREPRGVVARIFPFNHPFMFAAGKIAAPLAAGNTVIVKPPEQAPLSTIRLMELLEDVFPPGVLNCVVGGRDAGAALASHPGVDAVALIGSVQAGKAVLRAAADTMKHTVLELGGKNAMIVYPDAHVEKAVAGAIKGMNFAWCGQSCGSTSRLFIHDSIHDRFVDALVKQLPSLYRPGIATDMRTTMGALINRTQYERTLHYIEKAHEQKATLALGGRHPADPALADGFFIEPTVFVDVQPDMAIARDEIFGPVLSVFRWRDETEMLTAVNGLEVGLTGSVWTQNLDTAHRVAAAIESGYVWINDTSTHILGAPFGGYKQSGQGREESKDELLEFTKLKNVNVLLGGK</sequence>
<evidence type="ECO:0000256" key="1">
    <source>
        <dbReference type="ARBA" id="ARBA00023002"/>
    </source>
</evidence>
<gene>
    <name evidence="5" type="ORF">KZJ38_35685</name>
</gene>
<dbReference type="InterPro" id="IPR015590">
    <property type="entry name" value="Aldehyde_DH_dom"/>
</dbReference>
<evidence type="ECO:0000313" key="6">
    <source>
        <dbReference type="Proteomes" id="UP000826462"/>
    </source>
</evidence>
<protein>
    <submittedName>
        <fullName evidence="5">Aldehyde dehydrogenase family protein</fullName>
    </submittedName>
</protein>
<dbReference type="PROSITE" id="PS00687">
    <property type="entry name" value="ALDEHYDE_DEHYDR_GLU"/>
    <property type="match status" value="1"/>
</dbReference>
<dbReference type="InterPro" id="IPR016162">
    <property type="entry name" value="Ald_DH_N"/>
</dbReference>
<dbReference type="RefSeq" id="WP_219803817.1">
    <property type="nucleotide sequence ID" value="NZ_CP080096.1"/>
</dbReference>
<dbReference type="Gene3D" id="3.40.309.10">
    <property type="entry name" value="Aldehyde Dehydrogenase, Chain A, domain 2"/>
    <property type="match status" value="1"/>
</dbReference>
<dbReference type="Gene3D" id="3.40.605.10">
    <property type="entry name" value="Aldehyde Dehydrogenase, Chain A, domain 1"/>
    <property type="match status" value="1"/>
</dbReference>
<keyword evidence="1 3" id="KW-0560">Oxidoreductase</keyword>
<proteinExistence type="inferred from homology"/>
<organism evidence="5 6">
    <name type="scientific">Paraburkholderia edwinii</name>
    <dbReference type="NCBI Taxonomy" id="2861782"/>
    <lineage>
        <taxon>Bacteria</taxon>
        <taxon>Pseudomonadati</taxon>
        <taxon>Pseudomonadota</taxon>
        <taxon>Betaproteobacteria</taxon>
        <taxon>Burkholderiales</taxon>
        <taxon>Burkholderiaceae</taxon>
        <taxon>Paraburkholderia</taxon>
    </lineage>
</organism>
<name>A0ABX8UY42_9BURK</name>
<dbReference type="SUPFAM" id="SSF53720">
    <property type="entry name" value="ALDH-like"/>
    <property type="match status" value="1"/>
</dbReference>
<evidence type="ECO:0000256" key="2">
    <source>
        <dbReference type="PROSITE-ProRule" id="PRU10007"/>
    </source>
</evidence>
<feature type="active site" evidence="2">
    <location>
        <position position="265"/>
    </location>
</feature>
<keyword evidence="6" id="KW-1185">Reference proteome</keyword>
<dbReference type="InterPro" id="IPR016161">
    <property type="entry name" value="Ald_DH/histidinol_DH"/>
</dbReference>
<evidence type="ECO:0000256" key="3">
    <source>
        <dbReference type="RuleBase" id="RU003345"/>
    </source>
</evidence>
<dbReference type="Proteomes" id="UP000826462">
    <property type="component" value="Chromosome 2"/>
</dbReference>
<dbReference type="InterPro" id="IPR016163">
    <property type="entry name" value="Ald_DH_C"/>
</dbReference>
<dbReference type="EMBL" id="CP080096">
    <property type="protein sequence ID" value="QYD73963.1"/>
    <property type="molecule type" value="Genomic_DNA"/>
</dbReference>
<evidence type="ECO:0000313" key="5">
    <source>
        <dbReference type="EMBL" id="QYD73963.1"/>
    </source>
</evidence>
<evidence type="ECO:0000259" key="4">
    <source>
        <dbReference type="Pfam" id="PF00171"/>
    </source>
</evidence>
<dbReference type="InterPro" id="IPR029510">
    <property type="entry name" value="Ald_DH_CS_GLU"/>
</dbReference>
<comment type="similarity">
    <text evidence="3">Belongs to the aldehyde dehydrogenase family.</text>
</comment>